<dbReference type="GO" id="GO:0003676">
    <property type="term" value="F:nucleic acid binding"/>
    <property type="evidence" value="ECO:0007669"/>
    <property type="project" value="InterPro"/>
</dbReference>
<dbReference type="PROSITE" id="PS50994">
    <property type="entry name" value="INTEGRASE"/>
    <property type="match status" value="1"/>
</dbReference>
<feature type="domain" description="Integrase catalytic" evidence="1">
    <location>
        <begin position="1"/>
        <end position="135"/>
    </location>
</feature>
<gene>
    <name evidence="2" type="ORF">PM001_LOCUS23460</name>
</gene>
<dbReference type="SUPFAM" id="SSF53098">
    <property type="entry name" value="Ribonuclease H-like"/>
    <property type="match status" value="1"/>
</dbReference>
<dbReference type="Proteomes" id="UP001162060">
    <property type="component" value="Unassembled WGS sequence"/>
</dbReference>
<dbReference type="InterPro" id="IPR012337">
    <property type="entry name" value="RNaseH-like_sf"/>
</dbReference>
<sequence length="155" mass="17765">MMKSRYVTVYPLLQRRNVASVFKRSYQEIKSASGITIKVLQSDNGGEYRNTTMNNFCKAKFVKRGFSVPFNPKQNGMAEWMNRTLVEMARCMHKDSGIDKSYWCEALMTAAGILKNILNASNKNSIPHEMVFKKVLRTMQSIGVESKHALKIIKY</sequence>
<evidence type="ECO:0000313" key="3">
    <source>
        <dbReference type="Proteomes" id="UP001162060"/>
    </source>
</evidence>
<dbReference type="Gene3D" id="3.30.420.10">
    <property type="entry name" value="Ribonuclease H-like superfamily/Ribonuclease H"/>
    <property type="match status" value="1"/>
</dbReference>
<comment type="caution">
    <text evidence="2">The sequence shown here is derived from an EMBL/GenBank/DDBJ whole genome shotgun (WGS) entry which is preliminary data.</text>
</comment>
<dbReference type="EMBL" id="CAKLBY020000229">
    <property type="protein sequence ID" value="CAK7938310.1"/>
    <property type="molecule type" value="Genomic_DNA"/>
</dbReference>
<evidence type="ECO:0000313" key="2">
    <source>
        <dbReference type="EMBL" id="CAK7938310.1"/>
    </source>
</evidence>
<dbReference type="PANTHER" id="PTHR42648">
    <property type="entry name" value="TRANSPOSASE, PUTATIVE-RELATED"/>
    <property type="match status" value="1"/>
</dbReference>
<protein>
    <recommendedName>
        <fullName evidence="1">Integrase catalytic domain-containing protein</fullName>
    </recommendedName>
</protein>
<dbReference type="AlphaFoldDB" id="A0AAV1UXP6"/>
<accession>A0AAV1UXP6</accession>
<reference evidence="2" key="1">
    <citation type="submission" date="2024-01" db="EMBL/GenBank/DDBJ databases">
        <authorList>
            <person name="Webb A."/>
        </authorList>
    </citation>
    <scope>NUCLEOTIDE SEQUENCE</scope>
    <source>
        <strain evidence="2">Pm1</strain>
    </source>
</reference>
<dbReference type="PANTHER" id="PTHR42648:SF28">
    <property type="entry name" value="TRANSPOSON-ENCODED PROTEIN WITH RIBONUCLEASE H-LIKE AND RETROVIRUS ZINC FINGER-LIKE DOMAINS"/>
    <property type="match status" value="1"/>
</dbReference>
<name>A0AAV1UXP6_9STRA</name>
<evidence type="ECO:0000259" key="1">
    <source>
        <dbReference type="PROSITE" id="PS50994"/>
    </source>
</evidence>
<dbReference type="InterPro" id="IPR036397">
    <property type="entry name" value="RNaseH_sf"/>
</dbReference>
<dbReference type="GO" id="GO:0015074">
    <property type="term" value="P:DNA integration"/>
    <property type="evidence" value="ECO:0007669"/>
    <property type="project" value="InterPro"/>
</dbReference>
<dbReference type="InterPro" id="IPR039537">
    <property type="entry name" value="Retrotran_Ty1/copia-like"/>
</dbReference>
<organism evidence="2 3">
    <name type="scientific">Peronospora matthiolae</name>
    <dbReference type="NCBI Taxonomy" id="2874970"/>
    <lineage>
        <taxon>Eukaryota</taxon>
        <taxon>Sar</taxon>
        <taxon>Stramenopiles</taxon>
        <taxon>Oomycota</taxon>
        <taxon>Peronosporomycetes</taxon>
        <taxon>Peronosporales</taxon>
        <taxon>Peronosporaceae</taxon>
        <taxon>Peronospora</taxon>
    </lineage>
</organism>
<proteinExistence type="predicted"/>
<dbReference type="InterPro" id="IPR001584">
    <property type="entry name" value="Integrase_cat-core"/>
</dbReference>